<dbReference type="AlphaFoldDB" id="A0A6B2LNT0"/>
<dbReference type="PANTHER" id="PTHR42919:SF8">
    <property type="entry name" value="N-ALPHA-ACETYLTRANSFERASE 50"/>
    <property type="match status" value="1"/>
</dbReference>
<proteinExistence type="predicted"/>
<keyword evidence="1" id="KW-0808">Transferase</keyword>
<accession>A0A6B2LNT0</accession>
<dbReference type="PANTHER" id="PTHR42919">
    <property type="entry name" value="N-ALPHA-ACETYLTRANSFERASE"/>
    <property type="match status" value="1"/>
</dbReference>
<dbReference type="EMBL" id="GIBP01009606">
    <property type="protein sequence ID" value="NDV38575.1"/>
    <property type="molecule type" value="Transcribed_RNA"/>
</dbReference>
<feature type="domain" description="N-acetyltransferase" evidence="3">
    <location>
        <begin position="1"/>
        <end position="133"/>
    </location>
</feature>
<sequence length="133" mass="15594">MPVIYHDKFYAALLLKNDQFTHLAFFNDIFVGAICSRIEKDETTGELKLYIMTLAVLAPYRRFGIGKKLLDMATEQIKNKKIPVKEIYLNVQTSNETAIEFYKKMGFVITREQKDYYKNIEPPHAYFLSKNIQ</sequence>
<dbReference type="InterPro" id="IPR016181">
    <property type="entry name" value="Acyl_CoA_acyltransferase"/>
</dbReference>
<dbReference type="InterPro" id="IPR051556">
    <property type="entry name" value="N-term/lysine_N-AcTrnsfr"/>
</dbReference>
<name>A0A6B2LNT0_9EUKA</name>
<evidence type="ECO:0000256" key="2">
    <source>
        <dbReference type="ARBA" id="ARBA00023315"/>
    </source>
</evidence>
<keyword evidence="2" id="KW-0012">Acyltransferase</keyword>
<dbReference type="GO" id="GO:0016747">
    <property type="term" value="F:acyltransferase activity, transferring groups other than amino-acyl groups"/>
    <property type="evidence" value="ECO:0007669"/>
    <property type="project" value="InterPro"/>
</dbReference>
<reference evidence="4" key="1">
    <citation type="journal article" date="2020" name="J. Eukaryot. Microbiol.">
        <title>De novo Sequencing, Assembly and Annotation of the Transcriptome for the Free-Living Testate Amoeba Arcella intermedia.</title>
        <authorList>
            <person name="Ribeiro G.M."/>
            <person name="Porfirio-Sousa A.L."/>
            <person name="Maurer-Alcala X.X."/>
            <person name="Katz L.A."/>
            <person name="Lahr D.J.G."/>
        </authorList>
    </citation>
    <scope>NUCLEOTIDE SEQUENCE</scope>
</reference>
<dbReference type="Pfam" id="PF00583">
    <property type="entry name" value="Acetyltransf_1"/>
    <property type="match status" value="1"/>
</dbReference>
<dbReference type="SUPFAM" id="SSF55729">
    <property type="entry name" value="Acyl-CoA N-acyltransferases (Nat)"/>
    <property type="match status" value="1"/>
</dbReference>
<dbReference type="InterPro" id="IPR000182">
    <property type="entry name" value="GNAT_dom"/>
</dbReference>
<dbReference type="PROSITE" id="PS51186">
    <property type="entry name" value="GNAT"/>
    <property type="match status" value="1"/>
</dbReference>
<evidence type="ECO:0000313" key="4">
    <source>
        <dbReference type="EMBL" id="NDV38575.1"/>
    </source>
</evidence>
<dbReference type="GO" id="GO:0007064">
    <property type="term" value="P:mitotic sister chromatid cohesion"/>
    <property type="evidence" value="ECO:0007669"/>
    <property type="project" value="TreeGrafter"/>
</dbReference>
<organism evidence="4">
    <name type="scientific">Arcella intermedia</name>
    <dbReference type="NCBI Taxonomy" id="1963864"/>
    <lineage>
        <taxon>Eukaryota</taxon>
        <taxon>Amoebozoa</taxon>
        <taxon>Tubulinea</taxon>
        <taxon>Elardia</taxon>
        <taxon>Arcellinida</taxon>
        <taxon>Sphaerothecina</taxon>
        <taxon>Arcellidae</taxon>
        <taxon>Arcella</taxon>
    </lineage>
</organism>
<dbReference type="GO" id="GO:0031415">
    <property type="term" value="C:NatA complex"/>
    <property type="evidence" value="ECO:0007669"/>
    <property type="project" value="TreeGrafter"/>
</dbReference>
<protein>
    <recommendedName>
        <fullName evidence="3">N-acetyltransferase domain-containing protein</fullName>
    </recommendedName>
</protein>
<dbReference type="CDD" id="cd04301">
    <property type="entry name" value="NAT_SF"/>
    <property type="match status" value="1"/>
</dbReference>
<evidence type="ECO:0000256" key="1">
    <source>
        <dbReference type="ARBA" id="ARBA00022679"/>
    </source>
</evidence>
<dbReference type="Gene3D" id="3.40.630.30">
    <property type="match status" value="1"/>
</dbReference>
<evidence type="ECO:0000259" key="3">
    <source>
        <dbReference type="PROSITE" id="PS51186"/>
    </source>
</evidence>